<dbReference type="PROSITE" id="PS50893">
    <property type="entry name" value="ABC_TRANSPORTER_2"/>
    <property type="match status" value="1"/>
</dbReference>
<proteinExistence type="inferred from homology"/>
<dbReference type="EMBL" id="CP096983">
    <property type="protein sequence ID" value="URZ09649.1"/>
    <property type="molecule type" value="Genomic_DNA"/>
</dbReference>
<dbReference type="PANTHER" id="PTHR42711:SF5">
    <property type="entry name" value="ABC TRANSPORTER ATP-BINDING PROTEIN NATA"/>
    <property type="match status" value="1"/>
</dbReference>
<reference evidence="5 6" key="1">
    <citation type="submission" date="2022-04" db="EMBL/GenBank/DDBJ databases">
        <title>Genome sequence of C. roseum typestrain.</title>
        <authorList>
            <person name="Poehlein A."/>
            <person name="Schoch T."/>
            <person name="Duerre P."/>
            <person name="Daniel R."/>
        </authorList>
    </citation>
    <scope>NUCLEOTIDE SEQUENCE [LARGE SCALE GENOMIC DNA]</scope>
    <source>
        <strain evidence="5 6">DSM 7320</strain>
    </source>
</reference>
<dbReference type="InterPro" id="IPR050763">
    <property type="entry name" value="ABC_transporter_ATP-binding"/>
</dbReference>
<organism evidence="5 6">
    <name type="scientific">Clostridium felsineum</name>
    <dbReference type="NCBI Taxonomy" id="36839"/>
    <lineage>
        <taxon>Bacteria</taxon>
        <taxon>Bacillati</taxon>
        <taxon>Bacillota</taxon>
        <taxon>Clostridia</taxon>
        <taxon>Eubacteriales</taxon>
        <taxon>Clostridiaceae</taxon>
        <taxon>Clostridium</taxon>
    </lineage>
</organism>
<evidence type="ECO:0000313" key="6">
    <source>
        <dbReference type="Proteomes" id="UP000190951"/>
    </source>
</evidence>
<dbReference type="InterPro" id="IPR003593">
    <property type="entry name" value="AAA+_ATPase"/>
</dbReference>
<sequence>MISIKGVSKTIENKEILKNISLEVKEGNIFGLIGPNGAGKTTLIKCLTAIYKTDSGEVKILEGEVFDNPNIKKHIGYVADQNDYFSYFNINNLIKFYRMTYEDFNMKKFEELNKIFNIPKASSVKKLSKGMKMKLALMLNLSIMPKVLILDEPTGGLDPIAKRQVTNIILDEVATRKTTVFISSHNLSSIERICDEIGILINGEMVYKNSIEKMKKEIRKVQVVFKDKVPENMESLPGVLKVEKVGRVYSIITSRYNDAFVKKLDECNIVFREEVGMNLEDMFIYSVGGDMRYEEVLK</sequence>
<dbReference type="Pfam" id="PF00005">
    <property type="entry name" value="ABC_tran"/>
    <property type="match status" value="1"/>
</dbReference>
<dbReference type="CDD" id="cd03230">
    <property type="entry name" value="ABC_DR_subfamily_A"/>
    <property type="match status" value="1"/>
</dbReference>
<gene>
    <name evidence="5" type="primary">ytrB_1</name>
    <name evidence="5" type="ORF">CROST_003320</name>
</gene>
<keyword evidence="6" id="KW-1185">Reference proteome</keyword>
<keyword evidence="3" id="KW-0547">Nucleotide-binding</keyword>
<evidence type="ECO:0000313" key="5">
    <source>
        <dbReference type="EMBL" id="URZ09649.1"/>
    </source>
</evidence>
<evidence type="ECO:0000256" key="2">
    <source>
        <dbReference type="ARBA" id="ARBA00022448"/>
    </source>
</evidence>
<dbReference type="RefSeq" id="WP_077833241.1">
    <property type="nucleotide sequence ID" value="NZ_CP096983.1"/>
</dbReference>
<dbReference type="Proteomes" id="UP000190951">
    <property type="component" value="Chromosome"/>
</dbReference>
<protein>
    <submittedName>
        <fullName evidence="5">ABC transporter ATP-binding protein YtrB</fullName>
    </submittedName>
</protein>
<dbReference type="KEGG" id="crw:CROST_003320"/>
<dbReference type="Gene3D" id="3.40.50.300">
    <property type="entry name" value="P-loop containing nucleotide triphosphate hydrolases"/>
    <property type="match status" value="1"/>
</dbReference>
<evidence type="ECO:0000256" key="4">
    <source>
        <dbReference type="ARBA" id="ARBA00022840"/>
    </source>
</evidence>
<dbReference type="STRING" id="84029.CROST_27320"/>
<comment type="similarity">
    <text evidence="1">Belongs to the ABC transporter superfamily.</text>
</comment>
<name>A0A1S8L3X7_9CLOT</name>
<dbReference type="AlphaFoldDB" id="A0A1S8L3X7"/>
<keyword evidence="2" id="KW-0813">Transport</keyword>
<evidence type="ECO:0000256" key="1">
    <source>
        <dbReference type="ARBA" id="ARBA00005417"/>
    </source>
</evidence>
<dbReference type="PANTHER" id="PTHR42711">
    <property type="entry name" value="ABC TRANSPORTER ATP-BINDING PROTEIN"/>
    <property type="match status" value="1"/>
</dbReference>
<dbReference type="InterPro" id="IPR027417">
    <property type="entry name" value="P-loop_NTPase"/>
</dbReference>
<accession>A0A1S8L3X7</accession>
<dbReference type="SUPFAM" id="SSF52540">
    <property type="entry name" value="P-loop containing nucleoside triphosphate hydrolases"/>
    <property type="match status" value="1"/>
</dbReference>
<dbReference type="SMART" id="SM00382">
    <property type="entry name" value="AAA"/>
    <property type="match status" value="1"/>
</dbReference>
<evidence type="ECO:0000256" key="3">
    <source>
        <dbReference type="ARBA" id="ARBA00022741"/>
    </source>
</evidence>
<dbReference type="GO" id="GO:0005524">
    <property type="term" value="F:ATP binding"/>
    <property type="evidence" value="ECO:0007669"/>
    <property type="project" value="UniProtKB-KW"/>
</dbReference>
<dbReference type="GO" id="GO:0016887">
    <property type="term" value="F:ATP hydrolysis activity"/>
    <property type="evidence" value="ECO:0007669"/>
    <property type="project" value="InterPro"/>
</dbReference>
<keyword evidence="4 5" id="KW-0067">ATP-binding</keyword>
<dbReference type="InterPro" id="IPR003439">
    <property type="entry name" value="ABC_transporter-like_ATP-bd"/>
</dbReference>